<accession>A0A1T4PLI3</accession>
<evidence type="ECO:0000313" key="1">
    <source>
        <dbReference type="EMBL" id="SJZ91748.1"/>
    </source>
</evidence>
<organism evidence="1 2">
    <name type="scientific">Trichlorobacter thiogenes</name>
    <dbReference type="NCBI Taxonomy" id="115783"/>
    <lineage>
        <taxon>Bacteria</taxon>
        <taxon>Pseudomonadati</taxon>
        <taxon>Thermodesulfobacteriota</taxon>
        <taxon>Desulfuromonadia</taxon>
        <taxon>Geobacterales</taxon>
        <taxon>Geobacteraceae</taxon>
        <taxon>Trichlorobacter</taxon>
    </lineage>
</organism>
<keyword evidence="2" id="KW-1185">Reference proteome</keyword>
<evidence type="ECO:0000313" key="2">
    <source>
        <dbReference type="Proteomes" id="UP000190102"/>
    </source>
</evidence>
<dbReference type="AlphaFoldDB" id="A0A1T4PLI3"/>
<dbReference type="EMBL" id="FUWR01000010">
    <property type="protein sequence ID" value="SJZ91748.1"/>
    <property type="molecule type" value="Genomic_DNA"/>
</dbReference>
<gene>
    <name evidence="1" type="ORF">SAMN02745119_01995</name>
</gene>
<sequence>MARKTNRQQQGQITSAETHKELVSDSCFFACQTRLKMLSTLALEDPDWLREDDDMFSGFVNILVDLNDLLELAVDKSHSEYSELLEKLRSAGQQP</sequence>
<protein>
    <submittedName>
        <fullName evidence="1">Uncharacterized protein</fullName>
    </submittedName>
</protein>
<reference evidence="2" key="1">
    <citation type="submission" date="2017-02" db="EMBL/GenBank/DDBJ databases">
        <authorList>
            <person name="Varghese N."/>
            <person name="Submissions S."/>
        </authorList>
    </citation>
    <scope>NUCLEOTIDE SEQUENCE [LARGE SCALE GENOMIC DNA]</scope>
    <source>
        <strain evidence="2">ATCC BAA-34</strain>
    </source>
</reference>
<dbReference type="STRING" id="115783.SAMN02745119_01995"/>
<name>A0A1T4PLI3_9BACT</name>
<dbReference type="Proteomes" id="UP000190102">
    <property type="component" value="Unassembled WGS sequence"/>
</dbReference>
<proteinExistence type="predicted"/>